<feature type="domain" description="Pyrrolo-quinoline quinone repeat" evidence="2">
    <location>
        <begin position="88"/>
        <end position="239"/>
    </location>
</feature>
<proteinExistence type="predicted"/>
<dbReference type="STRING" id="285676.GA0070561_3197"/>
<name>A0A1C4X8F2_9ACTN</name>
<dbReference type="AlphaFoldDB" id="A0A1C4X8F2"/>
<accession>A0A1C4X8F2</accession>
<dbReference type="InterPro" id="IPR002372">
    <property type="entry name" value="PQQ_rpt_dom"/>
</dbReference>
<protein>
    <recommendedName>
        <fullName evidence="2">Pyrrolo-quinoline quinone repeat domain-containing protein</fullName>
    </recommendedName>
</protein>
<dbReference type="SUPFAM" id="SSF50998">
    <property type="entry name" value="Quinoprotein alcohol dehydrogenase-like"/>
    <property type="match status" value="1"/>
</dbReference>
<evidence type="ECO:0000313" key="4">
    <source>
        <dbReference type="Proteomes" id="UP000198864"/>
    </source>
</evidence>
<sequence>MTDSVIDLGELRDEPDPDSMPRPPRAHGRRLRCALVVVLALVTLAASAVASPRPAPVTLPGRPGSDVMIDGDLLLVMEPASTETRQARLAAYRLPGAEPVWQAPLPAEARYWGMIPLAGMLLATGYEIGPEGRETLTVALDRATGAYRWQQPGTVSKLTDGNLLLRSGGETVPSGLRAVDPCCGTVRWELSGLSPDMRVRDTGLGVDRVVLNQLDGPVEVRDAITGAVLARADLRPPDGGRIGLDLTKDLLLSIDRGSGTVTAYELDQLKPRWTRARVHIDFALDCGPVLCLRTGNNELQALDPATGEVRWHSSQWGWAWPTDGRLLANLSGVGPSEQYVVLDALTGQQLADLGRWELYQLGVGGRLVGIRRHPDGGVLVGELDIAAGKVHIVDVLPDVTGGCQAITGYLVCIATTTGSYQLWKLTD</sequence>
<evidence type="ECO:0000313" key="3">
    <source>
        <dbReference type="EMBL" id="SCF04728.1"/>
    </source>
</evidence>
<organism evidence="3 4">
    <name type="scientific">Micromonospora saelicesensis</name>
    <dbReference type="NCBI Taxonomy" id="285676"/>
    <lineage>
        <taxon>Bacteria</taxon>
        <taxon>Bacillati</taxon>
        <taxon>Actinomycetota</taxon>
        <taxon>Actinomycetes</taxon>
        <taxon>Micromonosporales</taxon>
        <taxon>Micromonosporaceae</taxon>
        <taxon>Micromonospora</taxon>
    </lineage>
</organism>
<dbReference type="Gene3D" id="2.130.10.10">
    <property type="entry name" value="YVTN repeat-like/Quinoprotein amine dehydrogenase"/>
    <property type="match status" value="1"/>
</dbReference>
<reference evidence="3 4" key="1">
    <citation type="submission" date="2016-06" db="EMBL/GenBank/DDBJ databases">
        <authorList>
            <person name="Kjaerup R.B."/>
            <person name="Dalgaard T.S."/>
            <person name="Juul-Madsen H.R."/>
        </authorList>
    </citation>
    <scope>NUCLEOTIDE SEQUENCE [LARGE SCALE GENOMIC DNA]</scope>
    <source>
        <strain evidence="3 4">DSM 44871</strain>
    </source>
</reference>
<dbReference type="InterPro" id="IPR015943">
    <property type="entry name" value="WD40/YVTN_repeat-like_dom_sf"/>
</dbReference>
<evidence type="ECO:0000256" key="1">
    <source>
        <dbReference type="SAM" id="MobiDB-lite"/>
    </source>
</evidence>
<dbReference type="Pfam" id="PF13360">
    <property type="entry name" value="PQQ_2"/>
    <property type="match status" value="1"/>
</dbReference>
<dbReference type="Proteomes" id="UP000198864">
    <property type="component" value="Unassembled WGS sequence"/>
</dbReference>
<dbReference type="RefSeq" id="WP_091400626.1">
    <property type="nucleotide sequence ID" value="NZ_FMCR01000003.1"/>
</dbReference>
<evidence type="ECO:0000259" key="2">
    <source>
        <dbReference type="Pfam" id="PF13360"/>
    </source>
</evidence>
<dbReference type="EMBL" id="FMCR01000003">
    <property type="protein sequence ID" value="SCF04728.1"/>
    <property type="molecule type" value="Genomic_DNA"/>
</dbReference>
<feature type="region of interest" description="Disordered" evidence="1">
    <location>
        <begin position="1"/>
        <end position="26"/>
    </location>
</feature>
<dbReference type="InterPro" id="IPR011047">
    <property type="entry name" value="Quinoprotein_ADH-like_sf"/>
</dbReference>
<gene>
    <name evidence="3" type="ORF">GA0070561_3197</name>
</gene>